<reference evidence="1 2" key="1">
    <citation type="submission" date="2015-03" db="EMBL/GenBank/DDBJ databases">
        <title>Caedibacter varicaedens, whole genome shotgun sequence.</title>
        <authorList>
            <person name="Suzuki H."/>
            <person name="Dapper A.L."/>
            <person name="Gibson A.K."/>
            <person name="Jackson C."/>
            <person name="Lee H."/>
            <person name="Pejaver V.R."/>
            <person name="Doak T."/>
            <person name="Lynch M."/>
        </authorList>
    </citation>
    <scope>NUCLEOTIDE SEQUENCE [LARGE SCALE GENOMIC DNA]</scope>
</reference>
<organism evidence="1 2">
    <name type="scientific">Caedimonas varicaedens</name>
    <dbReference type="NCBI Taxonomy" id="1629334"/>
    <lineage>
        <taxon>Bacteria</taxon>
        <taxon>Pseudomonadati</taxon>
        <taxon>Pseudomonadota</taxon>
        <taxon>Alphaproteobacteria</taxon>
        <taxon>Holosporales</taxon>
        <taxon>Caedimonadaceae</taxon>
        <taxon>Caedimonas</taxon>
    </lineage>
</organism>
<proteinExistence type="predicted"/>
<sequence length="215" mass="24871">MPAMTWLSLVGTPEFPGQIMRYLNNENLSLYDSLPDFIYQAEQRICRESKNIGLEMYVRGQLTPEVETLAKPARWRRSLTLGVWEQNGTYHQLFVRNYEFLRAYTSAQKVPGLPKYYGDYGYEAMLISPTPDQAYRFEYGYLQLPTPLSPENQTNWLTDYAPDVLLYGILLEAVPFLKNDERIPVWESAYGRGLASLNQQDDARQDDRASNDEAD</sequence>
<dbReference type="AlphaFoldDB" id="A0A0K8MD19"/>
<dbReference type="InterPro" id="IPR056209">
    <property type="entry name" value="SU10_adaptor"/>
</dbReference>
<dbReference type="Proteomes" id="UP000036771">
    <property type="component" value="Unassembled WGS sequence"/>
</dbReference>
<dbReference type="STRING" id="1629334.Cva_00756"/>
<gene>
    <name evidence="1" type="ORF">Cva_00756</name>
</gene>
<accession>A0A0K8MD19</accession>
<evidence type="ECO:0000313" key="1">
    <source>
        <dbReference type="EMBL" id="GAO98108.1"/>
    </source>
</evidence>
<dbReference type="OrthoDB" id="7366738at2"/>
<keyword evidence="2" id="KW-1185">Reference proteome</keyword>
<name>A0A0K8MD19_9PROT</name>
<protein>
    <submittedName>
        <fullName evidence="1">Uncharacterized protein</fullName>
    </submittedName>
</protein>
<dbReference type="EMBL" id="BBVC01000024">
    <property type="protein sequence ID" value="GAO98108.1"/>
    <property type="molecule type" value="Genomic_DNA"/>
</dbReference>
<dbReference type="Pfam" id="PF24175">
    <property type="entry name" value="SU10_adaptor"/>
    <property type="match status" value="1"/>
</dbReference>
<comment type="caution">
    <text evidence="1">The sequence shown here is derived from an EMBL/GenBank/DDBJ whole genome shotgun (WGS) entry which is preliminary data.</text>
</comment>
<evidence type="ECO:0000313" key="2">
    <source>
        <dbReference type="Proteomes" id="UP000036771"/>
    </source>
</evidence>